<dbReference type="AlphaFoldDB" id="A0A7U4TIW8"/>
<sequence>MHHKSYFLGIVFPFIIFQFLQTPFYKTLSELHLTQKFNGISYFSPDGNWGGEKLGGQFNLELKKRKNLNINLQLSVQTGQFLFDKWFFDWQKTPISFQIQGTLTNNTFILKNGYIDFASYLNLLIQGKTNLEPPSVHFKKIILDIKDAAQAFSIFIKQPLNTIYPVIDKIDVEGKMHLEADDFCFSPLGGQIQSCFTGNITLPHLKLKDTIVSLPLFYNVSGEKQGFLKINKILFLQQEVENVNLPLLAKKNLLILMQPVHISLSKGHIFIHALKVNFLPFLLKGNLSLEGLNFKNSSFSFHIHADKFNFTLTPNIFKAEGEIAIYIWDGKVIIKNLEIYNLSSPFPKIKADILFEDIDLAQVSEYSAFGEMSGVVKGYIKNLVIVNGQPEAFDLLIESVKKKNKKQMITLTAINNISILAQGAPISVSWFLPKKFPYRKIGIKCTLKNDQFAIHGLMKQNGIEYLVKRGLFGINVVNRSPGQVVAFKDMLERFKKISRR</sequence>
<dbReference type="RefSeq" id="WP_066064932.1">
    <property type="nucleotide sequence ID" value="NZ_CP013015.1"/>
</dbReference>
<accession>A0A7U4TIW8</accession>
<dbReference type="OrthoDB" id="5386349at2"/>
<protein>
    <recommendedName>
        <fullName evidence="4">Dicarboxylate transport domain-containing protein</fullName>
    </recommendedName>
</protein>
<evidence type="ECO:0000313" key="2">
    <source>
        <dbReference type="EMBL" id="AMM41830.1"/>
    </source>
</evidence>
<dbReference type="Proteomes" id="UP000070560">
    <property type="component" value="Chromosome"/>
</dbReference>
<organism evidence="2 3">
    <name type="scientific">Desulfofervidus auxilii</name>
    <dbReference type="NCBI Taxonomy" id="1621989"/>
    <lineage>
        <taxon>Bacteria</taxon>
        <taxon>Pseudomonadati</taxon>
        <taxon>Thermodesulfobacteriota</taxon>
        <taxon>Candidatus Desulfofervidia</taxon>
        <taxon>Candidatus Desulfofervidales</taxon>
        <taxon>Candidatus Desulfofervidaceae</taxon>
        <taxon>Candidatus Desulfofervidus</taxon>
    </lineage>
</organism>
<proteinExistence type="predicted"/>
<dbReference type="EMBL" id="CP013015">
    <property type="protein sequence ID" value="AMM41830.1"/>
    <property type="molecule type" value="Genomic_DNA"/>
</dbReference>
<evidence type="ECO:0008006" key="4">
    <source>
        <dbReference type="Google" id="ProtNLM"/>
    </source>
</evidence>
<reference evidence="2 3" key="1">
    <citation type="submission" date="2015-10" db="EMBL/GenBank/DDBJ databases">
        <title>Candidatus Desulfofervidus auxilii, a hydrogenotrophic sulfate-reducing bacterium involved in the thermophilic anaerobic oxidation of methane.</title>
        <authorList>
            <person name="Krukenberg V."/>
            <person name="Richter M."/>
            <person name="Wegener G."/>
        </authorList>
    </citation>
    <scope>NUCLEOTIDE SEQUENCE [LARGE SCALE GENOMIC DNA]</scope>
    <source>
        <strain evidence="2 3">HS1</strain>
    </source>
</reference>
<keyword evidence="1" id="KW-1133">Transmembrane helix</keyword>
<dbReference type="KEGG" id="daw:HS1_002038"/>
<keyword evidence="3" id="KW-1185">Reference proteome</keyword>
<keyword evidence="1" id="KW-0812">Transmembrane</keyword>
<name>A0A7U4TIW8_DESA2</name>
<keyword evidence="1" id="KW-0472">Membrane</keyword>
<feature type="transmembrane region" description="Helical" evidence="1">
    <location>
        <begin position="6"/>
        <end position="25"/>
    </location>
</feature>
<gene>
    <name evidence="2" type="ORF">HS1_002038</name>
</gene>
<evidence type="ECO:0000256" key="1">
    <source>
        <dbReference type="SAM" id="Phobius"/>
    </source>
</evidence>
<evidence type="ECO:0000313" key="3">
    <source>
        <dbReference type="Proteomes" id="UP000070560"/>
    </source>
</evidence>